<proteinExistence type="inferred from homology"/>
<dbReference type="EMBL" id="MRZV01000034">
    <property type="protein sequence ID" value="PIK61359.1"/>
    <property type="molecule type" value="Genomic_DNA"/>
</dbReference>
<comment type="subcellular location">
    <subcellularLocation>
        <location evidence="1">Mitochondrion inner membrane</location>
    </subcellularLocation>
</comment>
<name>A0A2G8LM84_STIJA</name>
<accession>A0A2G8LM84</accession>
<dbReference type="PANTHER" id="PTHR12441">
    <property type="entry name" value="ATP SYNTHASE COUPLING FACTOR 6, MITOCHONDRIAL"/>
    <property type="match status" value="1"/>
</dbReference>
<keyword evidence="5" id="KW-0375">Hydrogen ion transport</keyword>
<keyword evidence="9" id="KW-0472">Membrane</keyword>
<evidence type="ECO:0000256" key="8">
    <source>
        <dbReference type="ARBA" id="ARBA00023128"/>
    </source>
</evidence>
<dbReference type="GO" id="GO:0045259">
    <property type="term" value="C:proton-transporting ATP synthase complex"/>
    <property type="evidence" value="ECO:0007669"/>
    <property type="project" value="UniProtKB-KW"/>
</dbReference>
<gene>
    <name evidence="10" type="ORF">BSL78_01717</name>
</gene>
<evidence type="ECO:0000256" key="9">
    <source>
        <dbReference type="ARBA" id="ARBA00023136"/>
    </source>
</evidence>
<keyword evidence="6" id="KW-0999">Mitochondrion inner membrane</keyword>
<evidence type="ECO:0000313" key="10">
    <source>
        <dbReference type="EMBL" id="PIK61359.1"/>
    </source>
</evidence>
<organism evidence="10 11">
    <name type="scientific">Stichopus japonicus</name>
    <name type="common">Sea cucumber</name>
    <dbReference type="NCBI Taxonomy" id="307972"/>
    <lineage>
        <taxon>Eukaryota</taxon>
        <taxon>Metazoa</taxon>
        <taxon>Echinodermata</taxon>
        <taxon>Eleutherozoa</taxon>
        <taxon>Echinozoa</taxon>
        <taxon>Holothuroidea</taxon>
        <taxon>Aspidochirotacea</taxon>
        <taxon>Aspidochirotida</taxon>
        <taxon>Stichopodidae</taxon>
        <taxon>Apostichopus</taxon>
    </lineage>
</organism>
<evidence type="ECO:0000256" key="4">
    <source>
        <dbReference type="ARBA" id="ARBA00022547"/>
    </source>
</evidence>
<evidence type="ECO:0000313" key="11">
    <source>
        <dbReference type="Proteomes" id="UP000230750"/>
    </source>
</evidence>
<dbReference type="Proteomes" id="UP000230750">
    <property type="component" value="Unassembled WGS sequence"/>
</dbReference>
<dbReference type="GO" id="GO:0015986">
    <property type="term" value="P:proton motive force-driven ATP synthesis"/>
    <property type="evidence" value="ECO:0007669"/>
    <property type="project" value="InterPro"/>
</dbReference>
<keyword evidence="3" id="KW-0813">Transport</keyword>
<evidence type="ECO:0000256" key="6">
    <source>
        <dbReference type="ARBA" id="ARBA00022792"/>
    </source>
</evidence>
<dbReference type="SUPFAM" id="SSF111357">
    <property type="entry name" value="Mitochondrial ATP synthase coupling factor 6"/>
    <property type="match status" value="1"/>
</dbReference>
<dbReference type="InterPro" id="IPR036204">
    <property type="entry name" value="ATP_synth_f6_sf_mt"/>
</dbReference>
<keyword evidence="7" id="KW-0406">Ion transport</keyword>
<dbReference type="STRING" id="307972.A0A2G8LM84"/>
<dbReference type="FunFam" id="1.10.246.110:FF:000001">
    <property type="entry name" value="ATP synthase-coupling factor 6, mitochondrial"/>
    <property type="match status" value="1"/>
</dbReference>
<keyword evidence="4" id="KW-0138">CF(0)</keyword>
<evidence type="ECO:0000256" key="3">
    <source>
        <dbReference type="ARBA" id="ARBA00022448"/>
    </source>
</evidence>
<sequence length="117" mass="12926">MGSTNTIVDGFTMQNITRVAPCAKTLISHSLRRNIGVTSVAMAKTNAPTDSVQKLYIDKIREYAKLSASGKIQMDAQSQKDFEAESAKLKKLYGGGDLTKFPEFQFKEIDFEAKKDA</sequence>
<evidence type="ECO:0000256" key="7">
    <source>
        <dbReference type="ARBA" id="ARBA00023065"/>
    </source>
</evidence>
<protein>
    <submittedName>
        <fullName evidence="10">Putative ATP synthase-coupling factor 6, mitochondrial</fullName>
    </submittedName>
</protein>
<dbReference type="GO" id="GO:0015078">
    <property type="term" value="F:proton transmembrane transporter activity"/>
    <property type="evidence" value="ECO:0007669"/>
    <property type="project" value="InterPro"/>
</dbReference>
<dbReference type="AlphaFoldDB" id="A0A2G8LM84"/>
<evidence type="ECO:0000256" key="2">
    <source>
        <dbReference type="ARBA" id="ARBA00007346"/>
    </source>
</evidence>
<comment type="similarity">
    <text evidence="2">Belongs to the eukaryotic ATPase subunit F6 family.</text>
</comment>
<dbReference type="PANTHER" id="PTHR12441:SF10">
    <property type="entry name" value="ATP SYNTHASE-COUPLING FACTOR 6, MITOCHONDRIAL"/>
    <property type="match status" value="1"/>
</dbReference>
<comment type="caution">
    <text evidence="10">The sequence shown here is derived from an EMBL/GenBank/DDBJ whole genome shotgun (WGS) entry which is preliminary data.</text>
</comment>
<dbReference type="GO" id="GO:0005743">
    <property type="term" value="C:mitochondrial inner membrane"/>
    <property type="evidence" value="ECO:0007669"/>
    <property type="project" value="UniProtKB-SubCell"/>
</dbReference>
<dbReference type="OrthoDB" id="8902296at2759"/>
<evidence type="ECO:0000256" key="1">
    <source>
        <dbReference type="ARBA" id="ARBA00004273"/>
    </source>
</evidence>
<keyword evidence="11" id="KW-1185">Reference proteome</keyword>
<keyword evidence="8" id="KW-0496">Mitochondrion</keyword>
<dbReference type="Pfam" id="PF05511">
    <property type="entry name" value="ATP-synt_F6"/>
    <property type="match status" value="1"/>
</dbReference>
<dbReference type="Gene3D" id="1.10.246.110">
    <property type="entry name" value="Mitochondrial ATP synthase-coupling factor 6"/>
    <property type="match status" value="1"/>
</dbReference>
<evidence type="ECO:0000256" key="5">
    <source>
        <dbReference type="ARBA" id="ARBA00022781"/>
    </source>
</evidence>
<dbReference type="InterPro" id="IPR008387">
    <property type="entry name" value="ATP_synth_f6_mt"/>
</dbReference>
<reference evidence="10 11" key="1">
    <citation type="journal article" date="2017" name="PLoS Biol.">
        <title>The sea cucumber genome provides insights into morphological evolution and visceral regeneration.</title>
        <authorList>
            <person name="Zhang X."/>
            <person name="Sun L."/>
            <person name="Yuan J."/>
            <person name="Sun Y."/>
            <person name="Gao Y."/>
            <person name="Zhang L."/>
            <person name="Li S."/>
            <person name="Dai H."/>
            <person name="Hamel J.F."/>
            <person name="Liu C."/>
            <person name="Yu Y."/>
            <person name="Liu S."/>
            <person name="Lin W."/>
            <person name="Guo K."/>
            <person name="Jin S."/>
            <person name="Xu P."/>
            <person name="Storey K.B."/>
            <person name="Huan P."/>
            <person name="Zhang T."/>
            <person name="Zhou Y."/>
            <person name="Zhang J."/>
            <person name="Lin C."/>
            <person name="Li X."/>
            <person name="Xing L."/>
            <person name="Huo D."/>
            <person name="Sun M."/>
            <person name="Wang L."/>
            <person name="Mercier A."/>
            <person name="Li F."/>
            <person name="Yang H."/>
            <person name="Xiang J."/>
        </authorList>
    </citation>
    <scope>NUCLEOTIDE SEQUENCE [LARGE SCALE GENOMIC DNA]</scope>
    <source>
        <strain evidence="10">Shaxun</strain>
        <tissue evidence="10">Muscle</tissue>
    </source>
</reference>